<name>A0A162XJI2_PHYB8</name>
<protein>
    <recommendedName>
        <fullName evidence="3">Checkpoint protein</fullName>
    </recommendedName>
</protein>
<dbReference type="GO" id="GO:0030896">
    <property type="term" value="C:checkpoint clamp complex"/>
    <property type="evidence" value="ECO:0007669"/>
    <property type="project" value="InterPro"/>
</dbReference>
<dbReference type="GO" id="GO:0071479">
    <property type="term" value="P:cellular response to ionizing radiation"/>
    <property type="evidence" value="ECO:0007669"/>
    <property type="project" value="TreeGrafter"/>
</dbReference>
<dbReference type="Gene3D" id="3.70.10.10">
    <property type="match status" value="1"/>
</dbReference>
<reference evidence="2" key="1">
    <citation type="submission" date="2015-06" db="EMBL/GenBank/DDBJ databases">
        <title>Expansion of signal transduction pathways in fungi by whole-genome duplication.</title>
        <authorList>
            <consortium name="DOE Joint Genome Institute"/>
            <person name="Corrochano L.M."/>
            <person name="Kuo A."/>
            <person name="Marcet-Houben M."/>
            <person name="Polaino S."/>
            <person name="Salamov A."/>
            <person name="Villalobos J.M."/>
            <person name="Alvarez M.I."/>
            <person name="Avalos J."/>
            <person name="Benito E.P."/>
            <person name="Benoit I."/>
            <person name="Burger G."/>
            <person name="Camino L.P."/>
            <person name="Canovas D."/>
            <person name="Cerda-Olmedo E."/>
            <person name="Cheng J.-F."/>
            <person name="Dominguez A."/>
            <person name="Elias M."/>
            <person name="Eslava A.P."/>
            <person name="Glaser F."/>
            <person name="Grimwood J."/>
            <person name="Gutierrez G."/>
            <person name="Heitman J."/>
            <person name="Henrissat B."/>
            <person name="Iturriaga E.A."/>
            <person name="Lang B.F."/>
            <person name="Lavin J.L."/>
            <person name="Lee S."/>
            <person name="Li W."/>
            <person name="Lindquist E."/>
            <person name="Lopez-Garcia S."/>
            <person name="Luque E.M."/>
            <person name="Marcos A.T."/>
            <person name="Martin J."/>
            <person name="McCluskey K."/>
            <person name="Medina H.R."/>
            <person name="Miralles-Duran A."/>
            <person name="Miyazaki A."/>
            <person name="Munoz-Torres E."/>
            <person name="Oguiza J.A."/>
            <person name="Ohm R."/>
            <person name="Olmedo M."/>
            <person name="Orejas M."/>
            <person name="Ortiz-Castellanos L."/>
            <person name="Pisabarro A.G."/>
            <person name="Rodriguez-Romero J."/>
            <person name="Ruiz-Herrera J."/>
            <person name="Ruiz-Vazquez R."/>
            <person name="Sanz C."/>
            <person name="Schackwitz W."/>
            <person name="Schmutz J."/>
            <person name="Shahriari M."/>
            <person name="Shelest E."/>
            <person name="Silva-Franco F."/>
            <person name="Soanes D."/>
            <person name="Syed K."/>
            <person name="Tagua V.G."/>
            <person name="Talbot N.J."/>
            <person name="Thon M."/>
            <person name="De vries R.P."/>
            <person name="Wiebenga A."/>
            <person name="Yadav J.S."/>
            <person name="Braun E.L."/>
            <person name="Baker S."/>
            <person name="Garre V."/>
            <person name="Horwitz B."/>
            <person name="Torres-Martinez S."/>
            <person name="Idnurm A."/>
            <person name="Herrera-Estrella A."/>
            <person name="Gabaldon T."/>
            <person name="Grigoriev I.V."/>
        </authorList>
    </citation>
    <scope>NUCLEOTIDE SEQUENCE [LARGE SCALE GENOMIC DNA]</scope>
    <source>
        <strain evidence="2">NRRL 1555(-)</strain>
    </source>
</reference>
<dbReference type="PANTHER" id="PTHR15237:SF0">
    <property type="entry name" value="CELL CYCLE CHECKPOINT CONTROL PROTEIN"/>
    <property type="match status" value="1"/>
</dbReference>
<dbReference type="OrthoDB" id="60092at2759"/>
<dbReference type="GO" id="GO:0006281">
    <property type="term" value="P:DNA repair"/>
    <property type="evidence" value="ECO:0007669"/>
    <property type="project" value="TreeGrafter"/>
</dbReference>
<organism evidence="1 2">
    <name type="scientific">Phycomyces blakesleeanus (strain ATCC 8743b / DSM 1359 / FGSC 10004 / NBRC 33097 / NRRL 1555)</name>
    <dbReference type="NCBI Taxonomy" id="763407"/>
    <lineage>
        <taxon>Eukaryota</taxon>
        <taxon>Fungi</taxon>
        <taxon>Fungi incertae sedis</taxon>
        <taxon>Mucoromycota</taxon>
        <taxon>Mucoromycotina</taxon>
        <taxon>Mucoromycetes</taxon>
        <taxon>Mucorales</taxon>
        <taxon>Phycomycetaceae</taxon>
        <taxon>Phycomyces</taxon>
    </lineage>
</organism>
<dbReference type="PANTHER" id="PTHR15237">
    <property type="entry name" value="DNA REPAIR PROTEIN RAD9"/>
    <property type="match status" value="1"/>
</dbReference>
<accession>A0A162XJI2</accession>
<dbReference type="GO" id="GO:0000076">
    <property type="term" value="P:DNA replication checkpoint signaling"/>
    <property type="evidence" value="ECO:0007669"/>
    <property type="project" value="TreeGrafter"/>
</dbReference>
<dbReference type="EMBL" id="KV440977">
    <property type="protein sequence ID" value="OAD75315.1"/>
    <property type="molecule type" value="Genomic_DNA"/>
</dbReference>
<evidence type="ECO:0000313" key="2">
    <source>
        <dbReference type="Proteomes" id="UP000077315"/>
    </source>
</evidence>
<dbReference type="InParanoid" id="A0A162XJI2"/>
<gene>
    <name evidence="1" type="ORF">PHYBLDRAFT_143570</name>
</gene>
<dbReference type="InterPro" id="IPR007268">
    <property type="entry name" value="Rad9/Ddc1"/>
</dbReference>
<keyword evidence="2" id="KW-1185">Reference proteome</keyword>
<dbReference type="AlphaFoldDB" id="A0A162XJI2"/>
<evidence type="ECO:0008006" key="3">
    <source>
        <dbReference type="Google" id="ProtNLM"/>
    </source>
</evidence>
<evidence type="ECO:0000313" key="1">
    <source>
        <dbReference type="EMBL" id="OAD75315.1"/>
    </source>
</evidence>
<dbReference type="GeneID" id="28991922"/>
<dbReference type="STRING" id="763407.A0A162XJI2"/>
<dbReference type="VEuPathDB" id="FungiDB:PHYBLDRAFT_143570"/>
<dbReference type="Pfam" id="PF04139">
    <property type="entry name" value="Rad9"/>
    <property type="match status" value="1"/>
</dbReference>
<proteinExistence type="predicted"/>
<sequence>MSLRAELAGAHLRGTSLIFWSLNRSLTAQAVIRISPTMFNQYVLDLPLYAAAMTQPKSINCGVKIKNMQSILRRDKNSAEPLDWCLLSLVDMTAYRNEITSENPPEPSLQIDLVRLRDVTKRHSLWLLESEPLQFIYNKPTRYSFLVNPTVLEDCLKNFLVRLPEITLECSREMVKVKSHWGDVNETLHPLERPTETRVDLELDNFIDYNIPDDIRIVFQIKEFRAVVNFAVELHLPLRARFDGPGSSLVLSVEREGVIIAEFGITTFPPTMTEQDYANSARSSVTSFNGNN</sequence>
<dbReference type="Proteomes" id="UP000077315">
    <property type="component" value="Unassembled WGS sequence"/>
</dbReference>
<dbReference type="RefSeq" id="XP_018293355.1">
    <property type="nucleotide sequence ID" value="XM_018431016.1"/>
</dbReference>
<dbReference type="GO" id="GO:0031573">
    <property type="term" value="P:mitotic intra-S DNA damage checkpoint signaling"/>
    <property type="evidence" value="ECO:0007669"/>
    <property type="project" value="TreeGrafter"/>
</dbReference>